<evidence type="ECO:0000256" key="2">
    <source>
        <dbReference type="SAM" id="SignalP"/>
    </source>
</evidence>
<keyword evidence="1" id="KW-0472">Membrane</keyword>
<keyword evidence="4" id="KW-1185">Reference proteome</keyword>
<feature type="chain" id="PRO_5002810557" evidence="2">
    <location>
        <begin position="20"/>
        <end position="57"/>
    </location>
</feature>
<evidence type="ECO:0000313" key="3">
    <source>
        <dbReference type="EMBL" id="EDW45977.1"/>
    </source>
</evidence>
<reference evidence="3 4" key="1">
    <citation type="journal article" date="2007" name="Nature">
        <title>Evolution of genes and genomes on the Drosophila phylogeny.</title>
        <authorList>
            <consortium name="Drosophila 12 Genomes Consortium"/>
            <person name="Clark A.G."/>
            <person name="Eisen M.B."/>
            <person name="Smith D.R."/>
            <person name="Bergman C.M."/>
            <person name="Oliver B."/>
            <person name="Markow T.A."/>
            <person name="Kaufman T.C."/>
            <person name="Kellis M."/>
            <person name="Gelbart W."/>
            <person name="Iyer V.N."/>
            <person name="Pollard D.A."/>
            <person name="Sackton T.B."/>
            <person name="Larracuente A.M."/>
            <person name="Singh N.D."/>
            <person name="Abad J.P."/>
            <person name="Abt D.N."/>
            <person name="Adryan B."/>
            <person name="Aguade M."/>
            <person name="Akashi H."/>
            <person name="Anderson W.W."/>
            <person name="Aquadro C.F."/>
            <person name="Ardell D.H."/>
            <person name="Arguello R."/>
            <person name="Artieri C.G."/>
            <person name="Barbash D.A."/>
            <person name="Barker D."/>
            <person name="Barsanti P."/>
            <person name="Batterham P."/>
            <person name="Batzoglou S."/>
            <person name="Begun D."/>
            <person name="Bhutkar A."/>
            <person name="Blanco E."/>
            <person name="Bosak S.A."/>
            <person name="Bradley R.K."/>
            <person name="Brand A.D."/>
            <person name="Brent M.R."/>
            <person name="Brooks A.N."/>
            <person name="Brown R.H."/>
            <person name="Butlin R.K."/>
            <person name="Caggese C."/>
            <person name="Calvi B.R."/>
            <person name="Bernardo de Carvalho A."/>
            <person name="Caspi A."/>
            <person name="Castrezana S."/>
            <person name="Celniker S.E."/>
            <person name="Chang J.L."/>
            <person name="Chapple C."/>
            <person name="Chatterji S."/>
            <person name="Chinwalla A."/>
            <person name="Civetta A."/>
            <person name="Clifton S.W."/>
            <person name="Comeron J.M."/>
            <person name="Costello J.C."/>
            <person name="Coyne J.A."/>
            <person name="Daub J."/>
            <person name="David R.G."/>
            <person name="Delcher A.L."/>
            <person name="Delehaunty K."/>
            <person name="Do C.B."/>
            <person name="Ebling H."/>
            <person name="Edwards K."/>
            <person name="Eickbush T."/>
            <person name="Evans J.D."/>
            <person name="Filipski A."/>
            <person name="Findeiss S."/>
            <person name="Freyhult E."/>
            <person name="Fulton L."/>
            <person name="Fulton R."/>
            <person name="Garcia A.C."/>
            <person name="Gardiner A."/>
            <person name="Garfield D.A."/>
            <person name="Garvin B.E."/>
            <person name="Gibson G."/>
            <person name="Gilbert D."/>
            <person name="Gnerre S."/>
            <person name="Godfrey J."/>
            <person name="Good R."/>
            <person name="Gotea V."/>
            <person name="Gravely B."/>
            <person name="Greenberg A.J."/>
            <person name="Griffiths-Jones S."/>
            <person name="Gross S."/>
            <person name="Guigo R."/>
            <person name="Gustafson E.A."/>
            <person name="Haerty W."/>
            <person name="Hahn M.W."/>
            <person name="Halligan D.L."/>
            <person name="Halpern A.L."/>
            <person name="Halter G.M."/>
            <person name="Han M.V."/>
            <person name="Heger A."/>
            <person name="Hillier L."/>
            <person name="Hinrichs A.S."/>
            <person name="Holmes I."/>
            <person name="Hoskins R.A."/>
            <person name="Hubisz M.J."/>
            <person name="Hultmark D."/>
            <person name="Huntley M.A."/>
            <person name="Jaffe D.B."/>
            <person name="Jagadeeshan S."/>
            <person name="Jeck W.R."/>
            <person name="Johnson J."/>
            <person name="Jones C.D."/>
            <person name="Jordan W.C."/>
            <person name="Karpen G.H."/>
            <person name="Kataoka E."/>
            <person name="Keightley P.D."/>
            <person name="Kheradpour P."/>
            <person name="Kirkness E.F."/>
            <person name="Koerich L.B."/>
            <person name="Kristiansen K."/>
            <person name="Kudrna D."/>
            <person name="Kulathinal R.J."/>
            <person name="Kumar S."/>
            <person name="Kwok R."/>
            <person name="Lander E."/>
            <person name="Langley C.H."/>
            <person name="Lapoint R."/>
            <person name="Lazzaro B.P."/>
            <person name="Lee S.J."/>
            <person name="Levesque L."/>
            <person name="Li R."/>
            <person name="Lin C.F."/>
            <person name="Lin M.F."/>
            <person name="Lindblad-Toh K."/>
            <person name="Llopart A."/>
            <person name="Long M."/>
            <person name="Low L."/>
            <person name="Lozovsky E."/>
            <person name="Lu J."/>
            <person name="Luo M."/>
            <person name="Machado C.A."/>
            <person name="Makalowski W."/>
            <person name="Marzo M."/>
            <person name="Matsuda M."/>
            <person name="Matzkin L."/>
            <person name="McAllister B."/>
            <person name="McBride C.S."/>
            <person name="McKernan B."/>
            <person name="McKernan K."/>
            <person name="Mendez-Lago M."/>
            <person name="Minx P."/>
            <person name="Mollenhauer M.U."/>
            <person name="Montooth K."/>
            <person name="Mount S.M."/>
            <person name="Mu X."/>
            <person name="Myers E."/>
            <person name="Negre B."/>
            <person name="Newfeld S."/>
            <person name="Nielsen R."/>
            <person name="Noor M.A."/>
            <person name="O'Grady P."/>
            <person name="Pachter L."/>
            <person name="Papaceit M."/>
            <person name="Parisi M.J."/>
            <person name="Parisi M."/>
            <person name="Parts L."/>
            <person name="Pedersen J.S."/>
            <person name="Pesole G."/>
            <person name="Phillippy A.M."/>
            <person name="Ponting C.P."/>
            <person name="Pop M."/>
            <person name="Porcelli D."/>
            <person name="Powell J.R."/>
            <person name="Prohaska S."/>
            <person name="Pruitt K."/>
            <person name="Puig M."/>
            <person name="Quesneville H."/>
            <person name="Ram K.R."/>
            <person name="Rand D."/>
            <person name="Rasmussen M.D."/>
            <person name="Reed L.K."/>
            <person name="Reenan R."/>
            <person name="Reily A."/>
            <person name="Remington K.A."/>
            <person name="Rieger T.T."/>
            <person name="Ritchie M.G."/>
            <person name="Robin C."/>
            <person name="Rogers Y.H."/>
            <person name="Rohde C."/>
            <person name="Rozas J."/>
            <person name="Rubenfield M.J."/>
            <person name="Ruiz A."/>
            <person name="Russo S."/>
            <person name="Salzberg S.L."/>
            <person name="Sanchez-Gracia A."/>
            <person name="Saranga D.J."/>
            <person name="Sato H."/>
            <person name="Schaeffer S.W."/>
            <person name="Schatz M.C."/>
            <person name="Schlenke T."/>
            <person name="Schwartz R."/>
            <person name="Segarra C."/>
            <person name="Singh R.S."/>
            <person name="Sirot L."/>
            <person name="Sirota M."/>
            <person name="Sisneros N.B."/>
            <person name="Smith C.D."/>
            <person name="Smith T.F."/>
            <person name="Spieth J."/>
            <person name="Stage D.E."/>
            <person name="Stark A."/>
            <person name="Stephan W."/>
            <person name="Strausberg R.L."/>
            <person name="Strempel S."/>
            <person name="Sturgill D."/>
            <person name="Sutton G."/>
            <person name="Sutton G.G."/>
            <person name="Tao W."/>
            <person name="Teichmann S."/>
            <person name="Tobari Y.N."/>
            <person name="Tomimura Y."/>
            <person name="Tsolas J.M."/>
            <person name="Valente V.L."/>
            <person name="Venter E."/>
            <person name="Venter J.C."/>
            <person name="Vicario S."/>
            <person name="Vieira F.G."/>
            <person name="Vilella A.J."/>
            <person name="Villasante A."/>
            <person name="Walenz B."/>
            <person name="Wang J."/>
            <person name="Wasserman M."/>
            <person name="Watts T."/>
            <person name="Wilson D."/>
            <person name="Wilson R.K."/>
            <person name="Wing R.A."/>
            <person name="Wolfner M.F."/>
            <person name="Wong A."/>
            <person name="Wong G.K."/>
            <person name="Wu C.I."/>
            <person name="Wu G."/>
            <person name="Yamamoto D."/>
            <person name="Yang H.P."/>
            <person name="Yang S.P."/>
            <person name="Yorke J.A."/>
            <person name="Yoshida K."/>
            <person name="Zdobnov E."/>
            <person name="Zhang P."/>
            <person name="Zhang Y."/>
            <person name="Zimin A.V."/>
            <person name="Baldwin J."/>
            <person name="Abdouelleil A."/>
            <person name="Abdulkadir J."/>
            <person name="Abebe A."/>
            <person name="Abera B."/>
            <person name="Abreu J."/>
            <person name="Acer S.C."/>
            <person name="Aftuck L."/>
            <person name="Alexander A."/>
            <person name="An P."/>
            <person name="Anderson E."/>
            <person name="Anderson S."/>
            <person name="Arachi H."/>
            <person name="Azer M."/>
            <person name="Bachantsang P."/>
            <person name="Barry A."/>
            <person name="Bayul T."/>
            <person name="Berlin A."/>
            <person name="Bessette D."/>
            <person name="Bloom T."/>
            <person name="Blye J."/>
            <person name="Boguslavskiy L."/>
            <person name="Bonnet C."/>
            <person name="Boukhgalter B."/>
            <person name="Bourzgui I."/>
            <person name="Brown A."/>
            <person name="Cahill P."/>
            <person name="Channer S."/>
            <person name="Cheshatsang Y."/>
            <person name="Chuda L."/>
            <person name="Citroen M."/>
            <person name="Collymore A."/>
            <person name="Cooke P."/>
            <person name="Costello M."/>
            <person name="D'Aco K."/>
            <person name="Daza R."/>
            <person name="De Haan G."/>
            <person name="DeGray S."/>
            <person name="DeMaso C."/>
            <person name="Dhargay N."/>
            <person name="Dooley K."/>
            <person name="Dooley E."/>
            <person name="Doricent M."/>
            <person name="Dorje P."/>
            <person name="Dorjee K."/>
            <person name="Dupes A."/>
            <person name="Elong R."/>
            <person name="Falk J."/>
            <person name="Farina A."/>
            <person name="Faro S."/>
            <person name="Ferguson D."/>
            <person name="Fisher S."/>
            <person name="Foley C.D."/>
            <person name="Franke A."/>
            <person name="Friedrich D."/>
            <person name="Gadbois L."/>
            <person name="Gearin G."/>
            <person name="Gearin C.R."/>
            <person name="Giannoukos G."/>
            <person name="Goode T."/>
            <person name="Graham J."/>
            <person name="Grandbois E."/>
            <person name="Grewal S."/>
            <person name="Gyaltsen K."/>
            <person name="Hafez N."/>
            <person name="Hagos B."/>
            <person name="Hall J."/>
            <person name="Henson C."/>
            <person name="Hollinger A."/>
            <person name="Honan T."/>
            <person name="Huard M.D."/>
            <person name="Hughes L."/>
            <person name="Hurhula B."/>
            <person name="Husby M.E."/>
            <person name="Kamat A."/>
            <person name="Kanga B."/>
            <person name="Kashin S."/>
            <person name="Khazanovich D."/>
            <person name="Kisner P."/>
            <person name="Lance K."/>
            <person name="Lara M."/>
            <person name="Lee W."/>
            <person name="Lennon N."/>
            <person name="Letendre F."/>
            <person name="LeVine R."/>
            <person name="Lipovsky A."/>
            <person name="Liu X."/>
            <person name="Liu J."/>
            <person name="Liu S."/>
            <person name="Lokyitsang T."/>
            <person name="Lokyitsang Y."/>
            <person name="Lubonja R."/>
            <person name="Lui A."/>
            <person name="MacDonald P."/>
            <person name="Magnisalis V."/>
            <person name="Maru K."/>
            <person name="Matthews C."/>
            <person name="McCusker W."/>
            <person name="McDonough S."/>
            <person name="Mehta T."/>
            <person name="Meldrim J."/>
            <person name="Meneus L."/>
            <person name="Mihai O."/>
            <person name="Mihalev A."/>
            <person name="Mihova T."/>
            <person name="Mittelman R."/>
            <person name="Mlenga V."/>
            <person name="Montmayeur A."/>
            <person name="Mulrain L."/>
            <person name="Navidi A."/>
            <person name="Naylor J."/>
            <person name="Negash T."/>
            <person name="Nguyen T."/>
            <person name="Nguyen N."/>
            <person name="Nicol R."/>
            <person name="Norbu C."/>
            <person name="Norbu N."/>
            <person name="Novod N."/>
            <person name="O'Neill B."/>
            <person name="Osman S."/>
            <person name="Markiewicz E."/>
            <person name="Oyono O.L."/>
            <person name="Patti C."/>
            <person name="Phunkhang P."/>
            <person name="Pierre F."/>
            <person name="Priest M."/>
            <person name="Raghuraman S."/>
            <person name="Rege F."/>
            <person name="Reyes R."/>
            <person name="Rise C."/>
            <person name="Rogov P."/>
            <person name="Ross K."/>
            <person name="Ryan E."/>
            <person name="Settipalli S."/>
            <person name="Shea T."/>
            <person name="Sherpa N."/>
            <person name="Shi L."/>
            <person name="Shih D."/>
            <person name="Sparrow T."/>
            <person name="Spaulding J."/>
            <person name="Stalker J."/>
            <person name="Stange-Thomann N."/>
            <person name="Stavropoulos S."/>
            <person name="Stone C."/>
            <person name="Strader C."/>
            <person name="Tesfaye S."/>
            <person name="Thomson T."/>
            <person name="Thoulutsang Y."/>
            <person name="Thoulutsang D."/>
            <person name="Topham K."/>
            <person name="Topping I."/>
            <person name="Tsamla T."/>
            <person name="Vassiliev H."/>
            <person name="Vo A."/>
            <person name="Wangchuk T."/>
            <person name="Wangdi T."/>
            <person name="Weiand M."/>
            <person name="Wilkinson J."/>
            <person name="Wilson A."/>
            <person name="Yadav S."/>
            <person name="Young G."/>
            <person name="Yu Q."/>
            <person name="Zembek L."/>
            <person name="Zhong D."/>
            <person name="Zimmer A."/>
            <person name="Zwirko Z."/>
            <person name="Jaffe D.B."/>
            <person name="Alvarez P."/>
            <person name="Brockman W."/>
            <person name="Butler J."/>
            <person name="Chin C."/>
            <person name="Gnerre S."/>
            <person name="Grabherr M."/>
            <person name="Kleber M."/>
            <person name="Mauceli E."/>
            <person name="MacCallum I."/>
        </authorList>
    </citation>
    <scope>NUCLEOTIDE SEQUENCE [LARGE SCALE GENOMIC DNA]</scope>
    <source>
        <strain evidence="4">Rob3c / Tucson 14021-0248.25</strain>
    </source>
</reference>
<feature type="transmembrane region" description="Helical" evidence="1">
    <location>
        <begin position="38"/>
        <end position="56"/>
    </location>
</feature>
<dbReference type="STRING" id="7238.B4IEF0"/>
<feature type="signal peptide" evidence="2">
    <location>
        <begin position="1"/>
        <end position="19"/>
    </location>
</feature>
<dbReference type="PhylomeDB" id="B4IEF0"/>
<keyword evidence="1" id="KW-0812">Transmembrane</keyword>
<protein>
    <submittedName>
        <fullName evidence="3">GM25877</fullName>
    </submittedName>
</protein>
<gene>
    <name evidence="3" type="primary">Dsec\GM25877</name>
    <name evidence="3" type="ORF">Dsec_GM25877</name>
</gene>
<dbReference type="AlphaFoldDB" id="B4IEF0"/>
<evidence type="ECO:0000313" key="4">
    <source>
        <dbReference type="Proteomes" id="UP000001292"/>
    </source>
</evidence>
<dbReference type="Proteomes" id="UP000001292">
    <property type="component" value="Unassembled WGS sequence"/>
</dbReference>
<keyword evidence="2" id="KW-0732">Signal</keyword>
<sequence>MQSILRLLVLFGLIYTAMGASGIFQNINLGAMQEEHDLQVATWIGAIVFTVLMSIGL</sequence>
<name>B4IEF0_DROSE</name>
<keyword evidence="1" id="KW-1133">Transmembrane helix</keyword>
<evidence type="ECO:0000256" key="1">
    <source>
        <dbReference type="SAM" id="Phobius"/>
    </source>
</evidence>
<dbReference type="HOGENOM" id="CLU_2998659_0_0_1"/>
<dbReference type="EMBL" id="CH480831">
    <property type="protein sequence ID" value="EDW45977.1"/>
    <property type="molecule type" value="Genomic_DNA"/>
</dbReference>
<proteinExistence type="predicted"/>
<organism evidence="4">
    <name type="scientific">Drosophila sechellia</name>
    <name type="common">Fruit fly</name>
    <dbReference type="NCBI Taxonomy" id="7238"/>
    <lineage>
        <taxon>Eukaryota</taxon>
        <taxon>Metazoa</taxon>
        <taxon>Ecdysozoa</taxon>
        <taxon>Arthropoda</taxon>
        <taxon>Hexapoda</taxon>
        <taxon>Insecta</taxon>
        <taxon>Pterygota</taxon>
        <taxon>Neoptera</taxon>
        <taxon>Endopterygota</taxon>
        <taxon>Diptera</taxon>
        <taxon>Brachycera</taxon>
        <taxon>Muscomorpha</taxon>
        <taxon>Ephydroidea</taxon>
        <taxon>Drosophilidae</taxon>
        <taxon>Drosophila</taxon>
        <taxon>Sophophora</taxon>
    </lineage>
</organism>
<accession>B4IEF0</accession>